<feature type="coiled-coil region" evidence="1">
    <location>
        <begin position="498"/>
        <end position="525"/>
    </location>
</feature>
<evidence type="ECO:0000313" key="2">
    <source>
        <dbReference type="EMBL" id="KAF8912038.1"/>
    </source>
</evidence>
<dbReference type="EMBL" id="JADNYJ010000003">
    <property type="protein sequence ID" value="KAF8912038.1"/>
    <property type="molecule type" value="Genomic_DNA"/>
</dbReference>
<dbReference type="AlphaFoldDB" id="A0A9P5NWW1"/>
<evidence type="ECO:0000256" key="1">
    <source>
        <dbReference type="SAM" id="Coils"/>
    </source>
</evidence>
<keyword evidence="3" id="KW-1185">Reference proteome</keyword>
<protein>
    <recommendedName>
        <fullName evidence="4">HAUS augmin-like complex subunit 3</fullName>
    </recommendedName>
</protein>
<dbReference type="OrthoDB" id="2754287at2759"/>
<proteinExistence type="predicted"/>
<dbReference type="Proteomes" id="UP000724874">
    <property type="component" value="Unassembled WGS sequence"/>
</dbReference>
<evidence type="ECO:0008006" key="4">
    <source>
        <dbReference type="Google" id="ProtNLM"/>
    </source>
</evidence>
<name>A0A9P5NWW1_GYMJU</name>
<keyword evidence="1" id="KW-0175">Coiled coil</keyword>
<sequence>MSPFDKLSLLIYTEGGLSSDYGGLECLSDVETGKVLLDWLASQLDSEEVGAEGLEEEEREQKIFTSMRDLVLEKEEALLLNQIKSLENTDRSNGPQFPQVYVPPSRLQKHAEYINAETDLVQREGGILRTRISQTKEACNRFTQSIMLLQRAVFDLDSQVHGSEERLTELSINADTTLTSTLNTAGNTLRCLVYSERKEYQDQEVVCDPVSLHQIQSNLSKTTTDLRKNIEDFASLREREFSRIEDLQADVQRLQRGLSLKDGAKVSGNKISKLRRRSVQENLPVSAKELEDICMILEREVALKELGDASSGDAFVCLLSELEDIRRYRPSGDRDLPVLEVMQTAWTLDQENILNLQEEILDEALSSYDSGILSLKTLHASLSDLATRIQDTEAVLEALGEELGEIYLDTIENAKPDKRKADQIGELEKRVKLALNEFKGESASQELHFLLSFTEDLGRRPSQPALPRIYSNSLLNTTPPFAYPVDLRELEARTRTKTSELHKLANSLEEEVREALAKQSHLKRLTGFVEKYAGI</sequence>
<reference evidence="2" key="1">
    <citation type="submission" date="2020-11" db="EMBL/GenBank/DDBJ databases">
        <authorList>
            <consortium name="DOE Joint Genome Institute"/>
            <person name="Ahrendt S."/>
            <person name="Riley R."/>
            <person name="Andreopoulos W."/>
            <person name="LaButti K."/>
            <person name="Pangilinan J."/>
            <person name="Ruiz-duenas F.J."/>
            <person name="Barrasa J.M."/>
            <person name="Sanchez-Garcia M."/>
            <person name="Camarero S."/>
            <person name="Miyauchi S."/>
            <person name="Serrano A."/>
            <person name="Linde D."/>
            <person name="Babiker R."/>
            <person name="Drula E."/>
            <person name="Ayuso-Fernandez I."/>
            <person name="Pacheco R."/>
            <person name="Padilla G."/>
            <person name="Ferreira P."/>
            <person name="Barriuso J."/>
            <person name="Kellner H."/>
            <person name="Castanera R."/>
            <person name="Alfaro M."/>
            <person name="Ramirez L."/>
            <person name="Pisabarro A.G."/>
            <person name="Kuo A."/>
            <person name="Tritt A."/>
            <person name="Lipzen A."/>
            <person name="He G."/>
            <person name="Yan M."/>
            <person name="Ng V."/>
            <person name="Cullen D."/>
            <person name="Martin F."/>
            <person name="Rosso M.-N."/>
            <person name="Henrissat B."/>
            <person name="Hibbett D."/>
            <person name="Martinez A.T."/>
            <person name="Grigoriev I.V."/>
        </authorList>
    </citation>
    <scope>NUCLEOTIDE SEQUENCE</scope>
    <source>
        <strain evidence="2">AH 44721</strain>
    </source>
</reference>
<organism evidence="2 3">
    <name type="scientific">Gymnopilus junonius</name>
    <name type="common">Spectacular rustgill mushroom</name>
    <name type="synonym">Gymnopilus spectabilis subsp. junonius</name>
    <dbReference type="NCBI Taxonomy" id="109634"/>
    <lineage>
        <taxon>Eukaryota</taxon>
        <taxon>Fungi</taxon>
        <taxon>Dikarya</taxon>
        <taxon>Basidiomycota</taxon>
        <taxon>Agaricomycotina</taxon>
        <taxon>Agaricomycetes</taxon>
        <taxon>Agaricomycetidae</taxon>
        <taxon>Agaricales</taxon>
        <taxon>Agaricineae</taxon>
        <taxon>Hymenogastraceae</taxon>
        <taxon>Gymnopilus</taxon>
    </lineage>
</organism>
<comment type="caution">
    <text evidence="2">The sequence shown here is derived from an EMBL/GenBank/DDBJ whole genome shotgun (WGS) entry which is preliminary data.</text>
</comment>
<gene>
    <name evidence="2" type="ORF">CPB84DRAFT_1742678</name>
</gene>
<evidence type="ECO:0000313" key="3">
    <source>
        <dbReference type="Proteomes" id="UP000724874"/>
    </source>
</evidence>
<accession>A0A9P5NWW1</accession>